<evidence type="ECO:0000259" key="2">
    <source>
        <dbReference type="PROSITE" id="PS50104"/>
    </source>
</evidence>
<dbReference type="RefSeq" id="WP_147494086.1">
    <property type="nucleotide sequence ID" value="NZ_CP041659.1"/>
</dbReference>
<dbReference type="SUPFAM" id="SSF48452">
    <property type="entry name" value="TPR-like"/>
    <property type="match status" value="2"/>
</dbReference>
<dbReference type="EMBL" id="CP041659">
    <property type="protein sequence ID" value="QDP19635.1"/>
    <property type="molecule type" value="Genomic_DNA"/>
</dbReference>
<dbReference type="KEGG" id="sxa:FMM02_06460"/>
<dbReference type="OrthoDB" id="7308181at2"/>
<accession>A0A516IRW3</accession>
<dbReference type="GO" id="GO:0007165">
    <property type="term" value="P:signal transduction"/>
    <property type="evidence" value="ECO:0007669"/>
    <property type="project" value="InterPro"/>
</dbReference>
<reference evidence="3 4" key="1">
    <citation type="submission" date="2019-07" db="EMBL/GenBank/DDBJ databases">
        <title>Sphingomonas AE3 Genome sequencing and assembly.</title>
        <authorList>
            <person name="Kim H."/>
        </authorList>
    </citation>
    <scope>NUCLEOTIDE SEQUENCE [LARGE SCALE GENOMIC DNA]</scope>
    <source>
        <strain evidence="3 4">AE3</strain>
    </source>
</reference>
<protein>
    <submittedName>
        <fullName evidence="3">Toll/interleukin-1 receptor domain-containing protein</fullName>
    </submittedName>
</protein>
<name>A0A516IRW3_9SPHN</name>
<dbReference type="Proteomes" id="UP000321857">
    <property type="component" value="Chromosome"/>
</dbReference>
<dbReference type="InterPro" id="IPR035897">
    <property type="entry name" value="Toll_tir_struct_dom_sf"/>
</dbReference>
<feature type="region of interest" description="Disordered" evidence="1">
    <location>
        <begin position="1"/>
        <end position="22"/>
    </location>
</feature>
<evidence type="ECO:0000313" key="4">
    <source>
        <dbReference type="Proteomes" id="UP000321857"/>
    </source>
</evidence>
<gene>
    <name evidence="3" type="ORF">FMM02_06460</name>
</gene>
<sequence length="721" mass="80156">MAEIAQLSRPARSAPHRSRRATPRQRYMAFLSYSHNDSATAEWLHESLERFKVPPRLVGQLTSQGAIPRRLTPIFRDRQELAVSSDLGEEIEDAIAGSRFLIVLCSPAAVQSRWIDEEIACFKRLNGEDRVIAAIVEGEPFASDMPGHEAEECFPLSLRTHYDRRGRPTDQRSEPIAADLREGGDGRKLGLLKIAAGLLGVGLDDLAQRDAQRRHRRQSLITAASIAGMIVTGGLAYTAIEARDEAHFHSQEADKLVGFMLGDLREKLAPLGRLDLMDSVGARALAYYEGQNKGSLSDAALAQRSRALTLMGEMAQARGDLDGALRRYREALNGTAEALRREPDNPRNLFNHAQNVFWVGYIDYLRGDLEKAAAAFRDYRVLADRMVELEPGNQDYQLEQIYAETNLGTVLMDQRRYRDAAATFQRLMEPVEALVVKNARDPEFQIKLINSLAWLADAREFSGQIDDGIALRQRQLGLIAELWDPDKPSTALRRDEMTARRAVARMLSYRGRMPQSIDQARQAAKLVDWLMRTEPNNTEWMQAGAQTNFDRAALELAAGNAAGARSAADSACAASTALLARDRSVTMWRTTLQLRCAKIKGLIALHLMNSAEAQSQARRALTIARGEEKPIERGLAIAESEMLLSHALAMAGQASGARAANQRALTAWPTDIEEQPREIANRALLLRQLGRAEEANRLVQRLAAMGFQHPSYTMVQRPVRV</sequence>
<dbReference type="AlphaFoldDB" id="A0A516IRW3"/>
<organism evidence="3 4">
    <name type="scientific">Sphingomonas xanthus</name>
    <dbReference type="NCBI Taxonomy" id="2594473"/>
    <lineage>
        <taxon>Bacteria</taxon>
        <taxon>Pseudomonadati</taxon>
        <taxon>Pseudomonadota</taxon>
        <taxon>Alphaproteobacteria</taxon>
        <taxon>Sphingomonadales</taxon>
        <taxon>Sphingomonadaceae</taxon>
        <taxon>Sphingomonas</taxon>
    </lineage>
</organism>
<dbReference type="InterPro" id="IPR011990">
    <property type="entry name" value="TPR-like_helical_dom_sf"/>
</dbReference>
<feature type="domain" description="TIR" evidence="2">
    <location>
        <begin position="25"/>
        <end position="184"/>
    </location>
</feature>
<dbReference type="InterPro" id="IPR000157">
    <property type="entry name" value="TIR_dom"/>
</dbReference>
<dbReference type="SUPFAM" id="SSF52200">
    <property type="entry name" value="Toll/Interleukin receptor TIR domain"/>
    <property type="match status" value="1"/>
</dbReference>
<keyword evidence="3" id="KW-0675">Receptor</keyword>
<evidence type="ECO:0000313" key="3">
    <source>
        <dbReference type="EMBL" id="QDP19635.1"/>
    </source>
</evidence>
<dbReference type="Gene3D" id="3.40.50.10140">
    <property type="entry name" value="Toll/interleukin-1 receptor homology (TIR) domain"/>
    <property type="match status" value="1"/>
</dbReference>
<dbReference type="Pfam" id="PF13676">
    <property type="entry name" value="TIR_2"/>
    <property type="match status" value="1"/>
</dbReference>
<dbReference type="PROSITE" id="PS50104">
    <property type="entry name" value="TIR"/>
    <property type="match status" value="1"/>
</dbReference>
<proteinExistence type="predicted"/>
<keyword evidence="4" id="KW-1185">Reference proteome</keyword>
<dbReference type="Gene3D" id="1.25.40.10">
    <property type="entry name" value="Tetratricopeptide repeat domain"/>
    <property type="match status" value="2"/>
</dbReference>
<evidence type="ECO:0000256" key="1">
    <source>
        <dbReference type="SAM" id="MobiDB-lite"/>
    </source>
</evidence>